<protein>
    <submittedName>
        <fullName evidence="1">Uncharacterized protein</fullName>
    </submittedName>
</protein>
<proteinExistence type="predicted"/>
<organism evidence="1 2">
    <name type="scientific">Alloacidobacterium dinghuense</name>
    <dbReference type="NCBI Taxonomy" id="2763107"/>
    <lineage>
        <taxon>Bacteria</taxon>
        <taxon>Pseudomonadati</taxon>
        <taxon>Acidobacteriota</taxon>
        <taxon>Terriglobia</taxon>
        <taxon>Terriglobales</taxon>
        <taxon>Acidobacteriaceae</taxon>
        <taxon>Alloacidobacterium</taxon>
    </lineage>
</organism>
<dbReference type="Proteomes" id="UP000515312">
    <property type="component" value="Chromosome"/>
</dbReference>
<dbReference type="KEGG" id="adin:H7849_11740"/>
<dbReference type="AlphaFoldDB" id="A0A7G8BPM7"/>
<keyword evidence="2" id="KW-1185">Reference proteome</keyword>
<evidence type="ECO:0000313" key="2">
    <source>
        <dbReference type="Proteomes" id="UP000515312"/>
    </source>
</evidence>
<sequence length="58" mass="6535">MMQVDTATLIQWERAKGELRALVVACQQQDDDVEASEEINNSVQNMIDEVDGLIEGER</sequence>
<evidence type="ECO:0000313" key="1">
    <source>
        <dbReference type="EMBL" id="QNI34497.1"/>
    </source>
</evidence>
<reference evidence="1 2" key="1">
    <citation type="submission" date="2020-08" db="EMBL/GenBank/DDBJ databases">
        <title>Edaphobacter telluris sp. nov. and Acidobacterium dinghuensis sp. nov., two acidobacteria isolated from forest soil.</title>
        <authorList>
            <person name="Fu J."/>
            <person name="Qiu L."/>
        </authorList>
    </citation>
    <scope>NUCLEOTIDE SEQUENCE [LARGE SCALE GENOMIC DNA]</scope>
    <source>
        <strain evidence="1">4Y35</strain>
    </source>
</reference>
<name>A0A7G8BPM7_9BACT</name>
<dbReference type="EMBL" id="CP060394">
    <property type="protein sequence ID" value="QNI34497.1"/>
    <property type="molecule type" value="Genomic_DNA"/>
</dbReference>
<dbReference type="RefSeq" id="WP_186746711.1">
    <property type="nucleotide sequence ID" value="NZ_CP060394.1"/>
</dbReference>
<accession>A0A7G8BPM7</accession>
<gene>
    <name evidence="1" type="ORF">H7849_11740</name>
</gene>